<dbReference type="SMART" id="SM00075">
    <property type="entry name" value="HYDRO"/>
    <property type="match status" value="1"/>
</dbReference>
<keyword evidence="2" id="KW-0964">Secreted</keyword>
<accession>A0AA39YYZ9</accession>
<dbReference type="Proteomes" id="UP001175001">
    <property type="component" value="Unassembled WGS sequence"/>
</dbReference>
<dbReference type="GO" id="GO:0005199">
    <property type="term" value="F:structural constituent of cell wall"/>
    <property type="evidence" value="ECO:0007669"/>
    <property type="project" value="InterPro"/>
</dbReference>
<keyword evidence="2" id="KW-0134">Cell wall</keyword>
<dbReference type="AlphaFoldDB" id="A0AA39YYZ9"/>
<feature type="signal peptide" evidence="2">
    <location>
        <begin position="1"/>
        <end position="19"/>
    </location>
</feature>
<evidence type="ECO:0000256" key="1">
    <source>
        <dbReference type="ARBA" id="ARBA00023157"/>
    </source>
</evidence>
<keyword evidence="1 2" id="KW-1015">Disulfide bond</keyword>
<comment type="similarity">
    <text evidence="2">Belongs to the fungal hydrophobin family.</text>
</comment>
<dbReference type="GO" id="GO:0009277">
    <property type="term" value="C:fungal-type cell wall"/>
    <property type="evidence" value="ECO:0007669"/>
    <property type="project" value="InterPro"/>
</dbReference>
<keyword evidence="4" id="KW-1185">Reference proteome</keyword>
<gene>
    <name evidence="3" type="ORF">DIS24_g2818</name>
</gene>
<comment type="subcellular location">
    <subcellularLocation>
        <location evidence="2">Secreted</location>
        <location evidence="2">Cell wall</location>
    </subcellularLocation>
</comment>
<evidence type="ECO:0000313" key="3">
    <source>
        <dbReference type="EMBL" id="KAK0661142.1"/>
    </source>
</evidence>
<protein>
    <recommendedName>
        <fullName evidence="2">Hydrophobin</fullName>
    </recommendedName>
</protein>
<proteinExistence type="inferred from homology"/>
<organism evidence="3 4">
    <name type="scientific">Lasiodiplodia hormozganensis</name>
    <dbReference type="NCBI Taxonomy" id="869390"/>
    <lineage>
        <taxon>Eukaryota</taxon>
        <taxon>Fungi</taxon>
        <taxon>Dikarya</taxon>
        <taxon>Ascomycota</taxon>
        <taxon>Pezizomycotina</taxon>
        <taxon>Dothideomycetes</taxon>
        <taxon>Dothideomycetes incertae sedis</taxon>
        <taxon>Botryosphaeriales</taxon>
        <taxon>Botryosphaeriaceae</taxon>
        <taxon>Lasiodiplodia</taxon>
    </lineage>
</organism>
<reference evidence="3" key="1">
    <citation type="submission" date="2023-06" db="EMBL/GenBank/DDBJ databases">
        <title>Multi-omics analyses reveal the molecular pathogenesis toolkit of Lasiodiplodia hormozganensis, a cross-kingdom pathogen.</title>
        <authorList>
            <person name="Felix C."/>
            <person name="Meneses R."/>
            <person name="Goncalves M.F.M."/>
            <person name="Tilleman L."/>
            <person name="Duarte A.S."/>
            <person name="Jorrin-Novo J.V."/>
            <person name="Van De Peer Y."/>
            <person name="Deforce D."/>
            <person name="Van Nieuwerburgh F."/>
            <person name="Esteves A.C."/>
            <person name="Alves A."/>
        </authorList>
    </citation>
    <scope>NUCLEOTIDE SEQUENCE</scope>
    <source>
        <strain evidence="3">CBS 339.90</strain>
    </source>
</reference>
<feature type="chain" id="PRO_5041484368" description="Hydrophobin" evidence="2">
    <location>
        <begin position="20"/>
        <end position="128"/>
    </location>
</feature>
<evidence type="ECO:0000256" key="2">
    <source>
        <dbReference type="RuleBase" id="RU365009"/>
    </source>
</evidence>
<dbReference type="InterPro" id="IPR001338">
    <property type="entry name" value="Class_I_Hydrophobin"/>
</dbReference>
<keyword evidence="2" id="KW-0732">Signal</keyword>
<dbReference type="EMBL" id="JAUJDW010000009">
    <property type="protein sequence ID" value="KAK0661142.1"/>
    <property type="molecule type" value="Genomic_DNA"/>
</dbReference>
<evidence type="ECO:0000313" key="4">
    <source>
        <dbReference type="Proteomes" id="UP001175001"/>
    </source>
</evidence>
<comment type="caution">
    <text evidence="3">The sequence shown here is derived from an EMBL/GenBank/DDBJ whole genome shotgun (WGS) entry which is preliminary data.</text>
</comment>
<sequence>MKASTICSTIISMAVVATAIPTADVAIEARTDKTIGQASETCNANQVVSCCNTSSKQTNLGLLAGLLNGLSVLSGNSCSGIGVPILNVLNGVNANSVCGNENTVKCCSGSKQSGLINVDLGLQCTDIL</sequence>
<name>A0AA39YYZ9_9PEZI</name>
<dbReference type="Pfam" id="PF01185">
    <property type="entry name" value="Hydrophobin"/>
    <property type="match status" value="1"/>
</dbReference>